<dbReference type="Gene3D" id="3.30.70.270">
    <property type="match status" value="1"/>
</dbReference>
<dbReference type="GO" id="GO:1902201">
    <property type="term" value="P:negative regulation of bacterial-type flagellum-dependent cell motility"/>
    <property type="evidence" value="ECO:0007669"/>
    <property type="project" value="TreeGrafter"/>
</dbReference>
<accession>A0AA46DY98</accession>
<dbReference type="SUPFAM" id="SSF55073">
    <property type="entry name" value="Nucleotide cyclase"/>
    <property type="match status" value="1"/>
</dbReference>
<sequence>MENIYEALKKEINNLKNSTSTLNSDKVTISIKNIENSIDFLFEKAMKEKLNSEKIVKNFFEKKEVFEIIFDNIDIGLFIINVVNNEFYVESINRAYEKATGFKKDDVKNKNIKEIVDTKLYSAFTSNYQECINKKEPLEYEEILFVNSKRTYWFTKLIPLIENEKVIKIIGTSVPITEYKASEKEAKKRESFLKTLLDTIPNPIFYKDENLRYLGCNKAFEDILRLRLEDIIGKNVFELSSRELAEEYHKKDIELLKNPYKQQYEAQIKNANDQYRDVLFYKAVYEIDGEIAGIIGTILDITEIKNYQRILKELSLQDELTQIYNKRGIKELSQSMYRELIRNKGTLGILMIDIDNFKKYNDTYGHPEGDVCLSKIAQTIKESCNRPRDLVGRYGGEEFIVFLPNTDIKGTIVVAERILKKIRNLKIPHKTSPTADVVTVSIGVLNVLCDKNIDLDTHIFMVDNLLYKAKKNGRNRYEV</sequence>
<organism evidence="4 5">
    <name type="scientific">Hypnocyclicus thermotrophus</name>
    <dbReference type="NCBI Taxonomy" id="1627895"/>
    <lineage>
        <taxon>Bacteria</taxon>
        <taxon>Fusobacteriati</taxon>
        <taxon>Fusobacteriota</taxon>
        <taxon>Fusobacteriia</taxon>
        <taxon>Fusobacteriales</taxon>
        <taxon>Fusobacteriaceae</taxon>
        <taxon>Hypnocyclicus</taxon>
    </lineage>
</organism>
<dbReference type="InterPro" id="IPR043128">
    <property type="entry name" value="Rev_trsase/Diguanyl_cyclase"/>
</dbReference>
<dbReference type="CDD" id="cd01949">
    <property type="entry name" value="GGDEF"/>
    <property type="match status" value="1"/>
</dbReference>
<dbReference type="InterPro" id="IPR035965">
    <property type="entry name" value="PAS-like_dom_sf"/>
</dbReference>
<dbReference type="RefSeq" id="WP_166667363.1">
    <property type="nucleotide sequence ID" value="NZ_SOBG01000005.1"/>
</dbReference>
<dbReference type="GO" id="GO:0043709">
    <property type="term" value="P:cell adhesion involved in single-species biofilm formation"/>
    <property type="evidence" value="ECO:0007669"/>
    <property type="project" value="TreeGrafter"/>
</dbReference>
<dbReference type="NCBIfam" id="TIGR00254">
    <property type="entry name" value="GGDEF"/>
    <property type="match status" value="1"/>
</dbReference>
<gene>
    <name evidence="4" type="ORF">EV215_1238</name>
</gene>
<keyword evidence="5" id="KW-1185">Reference proteome</keyword>
<evidence type="ECO:0000259" key="3">
    <source>
        <dbReference type="PROSITE" id="PS50887"/>
    </source>
</evidence>
<protein>
    <submittedName>
        <fullName evidence="4">PAS domain S-box-containing protein/diguanylate cyclase (GGDEF)-like protein</fullName>
    </submittedName>
</protein>
<dbReference type="EMBL" id="SOBG01000005">
    <property type="protein sequence ID" value="TDT69709.1"/>
    <property type="molecule type" value="Genomic_DNA"/>
</dbReference>
<feature type="domain" description="PAS" evidence="1">
    <location>
        <begin position="62"/>
        <end position="135"/>
    </location>
</feature>
<dbReference type="InterPro" id="IPR029787">
    <property type="entry name" value="Nucleotide_cyclase"/>
</dbReference>
<dbReference type="Gene3D" id="3.30.450.20">
    <property type="entry name" value="PAS domain"/>
    <property type="match status" value="2"/>
</dbReference>
<dbReference type="PROSITE" id="PS50113">
    <property type="entry name" value="PAC"/>
    <property type="match status" value="1"/>
</dbReference>
<dbReference type="PROSITE" id="PS50887">
    <property type="entry name" value="GGDEF"/>
    <property type="match status" value="1"/>
</dbReference>
<dbReference type="CDD" id="cd00130">
    <property type="entry name" value="PAS"/>
    <property type="match status" value="1"/>
</dbReference>
<evidence type="ECO:0000259" key="2">
    <source>
        <dbReference type="PROSITE" id="PS50113"/>
    </source>
</evidence>
<feature type="domain" description="PAC" evidence="2">
    <location>
        <begin position="262"/>
        <end position="313"/>
    </location>
</feature>
<evidence type="ECO:0000259" key="1">
    <source>
        <dbReference type="PROSITE" id="PS50112"/>
    </source>
</evidence>
<evidence type="ECO:0000313" key="5">
    <source>
        <dbReference type="Proteomes" id="UP000294678"/>
    </source>
</evidence>
<evidence type="ECO:0000313" key="4">
    <source>
        <dbReference type="EMBL" id="TDT69709.1"/>
    </source>
</evidence>
<dbReference type="InterPro" id="IPR050469">
    <property type="entry name" value="Diguanylate_Cyclase"/>
</dbReference>
<dbReference type="NCBIfam" id="TIGR00229">
    <property type="entry name" value="sensory_box"/>
    <property type="match status" value="2"/>
</dbReference>
<dbReference type="PANTHER" id="PTHR45138:SF9">
    <property type="entry name" value="DIGUANYLATE CYCLASE DGCM-RELATED"/>
    <property type="match status" value="1"/>
</dbReference>
<dbReference type="PANTHER" id="PTHR45138">
    <property type="entry name" value="REGULATORY COMPONENTS OF SENSORY TRANSDUCTION SYSTEM"/>
    <property type="match status" value="1"/>
</dbReference>
<proteinExistence type="predicted"/>
<reference evidence="4 5" key="1">
    <citation type="submission" date="2019-03" db="EMBL/GenBank/DDBJ databases">
        <title>Genomic Encyclopedia of Type Strains, Phase IV (KMG-IV): sequencing the most valuable type-strain genomes for metagenomic binning, comparative biology and taxonomic classification.</title>
        <authorList>
            <person name="Goeker M."/>
        </authorList>
    </citation>
    <scope>NUCLEOTIDE SEQUENCE [LARGE SCALE GENOMIC DNA]</scope>
    <source>
        <strain evidence="4 5">DSM 100055</strain>
    </source>
</reference>
<dbReference type="InterPro" id="IPR013656">
    <property type="entry name" value="PAS_4"/>
</dbReference>
<dbReference type="SUPFAM" id="SSF55785">
    <property type="entry name" value="PYP-like sensor domain (PAS domain)"/>
    <property type="match status" value="2"/>
</dbReference>
<dbReference type="GO" id="GO:0005886">
    <property type="term" value="C:plasma membrane"/>
    <property type="evidence" value="ECO:0007669"/>
    <property type="project" value="TreeGrafter"/>
</dbReference>
<dbReference type="InterPro" id="IPR000160">
    <property type="entry name" value="GGDEF_dom"/>
</dbReference>
<feature type="domain" description="GGDEF" evidence="3">
    <location>
        <begin position="345"/>
        <end position="479"/>
    </location>
</feature>
<dbReference type="FunFam" id="3.30.70.270:FF:000001">
    <property type="entry name" value="Diguanylate cyclase domain protein"/>
    <property type="match status" value="1"/>
</dbReference>
<dbReference type="AlphaFoldDB" id="A0AA46DY98"/>
<dbReference type="GO" id="GO:0052621">
    <property type="term" value="F:diguanylate cyclase activity"/>
    <property type="evidence" value="ECO:0007669"/>
    <property type="project" value="TreeGrafter"/>
</dbReference>
<dbReference type="Pfam" id="PF08448">
    <property type="entry name" value="PAS_4"/>
    <property type="match status" value="2"/>
</dbReference>
<name>A0AA46DY98_9FUSO</name>
<dbReference type="PROSITE" id="PS50112">
    <property type="entry name" value="PAS"/>
    <property type="match status" value="2"/>
</dbReference>
<dbReference type="InterPro" id="IPR000700">
    <property type="entry name" value="PAS-assoc_C"/>
</dbReference>
<dbReference type="InterPro" id="IPR000014">
    <property type="entry name" value="PAS"/>
</dbReference>
<feature type="domain" description="PAS" evidence="1">
    <location>
        <begin position="189"/>
        <end position="267"/>
    </location>
</feature>
<dbReference type="SMART" id="SM00091">
    <property type="entry name" value="PAS"/>
    <property type="match status" value="2"/>
</dbReference>
<dbReference type="Pfam" id="PF00990">
    <property type="entry name" value="GGDEF"/>
    <property type="match status" value="1"/>
</dbReference>
<dbReference type="SMART" id="SM00267">
    <property type="entry name" value="GGDEF"/>
    <property type="match status" value="1"/>
</dbReference>
<dbReference type="Proteomes" id="UP000294678">
    <property type="component" value="Unassembled WGS sequence"/>
</dbReference>
<comment type="caution">
    <text evidence="4">The sequence shown here is derived from an EMBL/GenBank/DDBJ whole genome shotgun (WGS) entry which is preliminary data.</text>
</comment>